<feature type="transmembrane region" description="Helical" evidence="2">
    <location>
        <begin position="26"/>
        <end position="43"/>
    </location>
</feature>
<feature type="region of interest" description="Disordered" evidence="1">
    <location>
        <begin position="146"/>
        <end position="170"/>
    </location>
</feature>
<dbReference type="Pfam" id="PF10990">
    <property type="entry name" value="DUF2809"/>
    <property type="match status" value="1"/>
</dbReference>
<feature type="transmembrane region" description="Helical" evidence="2">
    <location>
        <begin position="74"/>
        <end position="92"/>
    </location>
</feature>
<evidence type="ECO:0000313" key="4">
    <source>
        <dbReference type="Proteomes" id="UP000275395"/>
    </source>
</evidence>
<evidence type="ECO:0000256" key="2">
    <source>
        <dbReference type="SAM" id="Phobius"/>
    </source>
</evidence>
<dbReference type="InterPro" id="IPR021257">
    <property type="entry name" value="DUF2809"/>
</dbReference>
<dbReference type="EMBL" id="RCUW01000014">
    <property type="protein sequence ID" value="RLP67838.1"/>
    <property type="molecule type" value="Genomic_DNA"/>
</dbReference>
<name>A0A3L6ZIS0_9MICO</name>
<feature type="transmembrane region" description="Helical" evidence="2">
    <location>
        <begin position="118"/>
        <end position="135"/>
    </location>
</feature>
<organism evidence="3 4">
    <name type="scientific">Mycetocola reblochoni</name>
    <dbReference type="NCBI Taxonomy" id="331618"/>
    <lineage>
        <taxon>Bacteria</taxon>
        <taxon>Bacillati</taxon>
        <taxon>Actinomycetota</taxon>
        <taxon>Actinomycetes</taxon>
        <taxon>Micrococcales</taxon>
        <taxon>Microbacteriaceae</taxon>
        <taxon>Mycetocola</taxon>
    </lineage>
</organism>
<comment type="caution">
    <text evidence="3">The sequence shown here is derived from an EMBL/GenBank/DDBJ whole genome shotgun (WGS) entry which is preliminary data.</text>
</comment>
<reference evidence="3 4" key="1">
    <citation type="submission" date="2018-10" db="EMBL/GenBank/DDBJ databases">
        <authorList>
            <person name="Li J."/>
        </authorList>
    </citation>
    <scope>NUCLEOTIDE SEQUENCE [LARGE SCALE GENOMIC DNA]</scope>
    <source>
        <strain evidence="3 4">JCM 30549</strain>
    </source>
</reference>
<evidence type="ECO:0000256" key="1">
    <source>
        <dbReference type="SAM" id="MobiDB-lite"/>
    </source>
</evidence>
<evidence type="ECO:0000313" key="3">
    <source>
        <dbReference type="EMBL" id="RLP67838.1"/>
    </source>
</evidence>
<feature type="transmembrane region" description="Helical" evidence="2">
    <location>
        <begin position="49"/>
        <end position="67"/>
    </location>
</feature>
<sequence>MGASGTDRVSPRVAGGRRGRSGGRRAALGAAAVVVVAAGLAAHRLGWGPVADGCYTALLYLLIAVALPRVRPIAVGASAVLLSAAVELFQLTPVPAELSARFTLARLALGTSFDALDLLWYLAGGVIAAAADAVLRARADRRALPTRPASRERVDRPVRMDRTDRPGETR</sequence>
<accession>A0A3L6ZIS0</accession>
<keyword evidence="2" id="KW-0472">Membrane</keyword>
<dbReference type="Proteomes" id="UP000275395">
    <property type="component" value="Unassembled WGS sequence"/>
</dbReference>
<proteinExistence type="predicted"/>
<keyword evidence="2" id="KW-0812">Transmembrane</keyword>
<dbReference type="AlphaFoldDB" id="A0A3L6ZIS0"/>
<gene>
    <name evidence="3" type="ORF">D9V30_12470</name>
</gene>
<keyword evidence="2" id="KW-1133">Transmembrane helix</keyword>
<feature type="region of interest" description="Disordered" evidence="1">
    <location>
        <begin position="1"/>
        <end position="23"/>
    </location>
</feature>
<protein>
    <submittedName>
        <fullName evidence="3">DUF2809 domain-containing protein</fullName>
    </submittedName>
</protein>